<dbReference type="GO" id="GO:0004252">
    <property type="term" value="F:serine-type endopeptidase activity"/>
    <property type="evidence" value="ECO:0007669"/>
    <property type="project" value="InterPro"/>
</dbReference>
<gene>
    <name evidence="2" type="ORF">S01H4_50029</name>
</gene>
<dbReference type="Pfam" id="PF00082">
    <property type="entry name" value="Peptidase_S8"/>
    <property type="match status" value="1"/>
</dbReference>
<dbReference type="GO" id="GO:0006508">
    <property type="term" value="P:proteolysis"/>
    <property type="evidence" value="ECO:0007669"/>
    <property type="project" value="InterPro"/>
</dbReference>
<dbReference type="Gene3D" id="3.40.50.200">
    <property type="entry name" value="Peptidase S8/S53 domain"/>
    <property type="match status" value="1"/>
</dbReference>
<organism evidence="2">
    <name type="scientific">marine sediment metagenome</name>
    <dbReference type="NCBI Taxonomy" id="412755"/>
    <lineage>
        <taxon>unclassified sequences</taxon>
        <taxon>metagenomes</taxon>
        <taxon>ecological metagenomes</taxon>
    </lineage>
</organism>
<dbReference type="PROSITE" id="PS51892">
    <property type="entry name" value="SUBTILASE"/>
    <property type="match status" value="1"/>
</dbReference>
<accession>X1C166</accession>
<protein>
    <recommendedName>
        <fullName evidence="1">Peptidase S8/S53 domain-containing protein</fullName>
    </recommendedName>
</protein>
<reference evidence="2" key="1">
    <citation type="journal article" date="2014" name="Front. Microbiol.">
        <title>High frequency of phylogenetically diverse reductive dehalogenase-homologous genes in deep subseafloor sedimentary metagenomes.</title>
        <authorList>
            <person name="Kawai M."/>
            <person name="Futagami T."/>
            <person name="Toyoda A."/>
            <person name="Takaki Y."/>
            <person name="Nishi S."/>
            <person name="Hori S."/>
            <person name="Arai W."/>
            <person name="Tsubouchi T."/>
            <person name="Morono Y."/>
            <person name="Uchiyama I."/>
            <person name="Ito T."/>
            <person name="Fujiyama A."/>
            <person name="Inagaki F."/>
            <person name="Takami H."/>
        </authorList>
    </citation>
    <scope>NUCLEOTIDE SEQUENCE</scope>
    <source>
        <strain evidence="2">Expedition CK06-06</strain>
    </source>
</reference>
<name>X1C166_9ZZZZ</name>
<evidence type="ECO:0000259" key="1">
    <source>
        <dbReference type="Pfam" id="PF00082"/>
    </source>
</evidence>
<proteinExistence type="predicted"/>
<dbReference type="InterPro" id="IPR036852">
    <property type="entry name" value="Peptidase_S8/S53_dom_sf"/>
</dbReference>
<feature type="non-terminal residue" evidence="2">
    <location>
        <position position="221"/>
    </location>
</feature>
<dbReference type="InterPro" id="IPR000209">
    <property type="entry name" value="Peptidase_S8/S53_dom"/>
</dbReference>
<dbReference type="EMBL" id="BART01028362">
    <property type="protein sequence ID" value="GAG90208.1"/>
    <property type="molecule type" value="Genomic_DNA"/>
</dbReference>
<sequence>MQGYLKPAPGGIDAEYAWTKPGGKGTGIKLIDIEGAWNFDHEDLQENQSGLAGGTMTTNQCWINHGTSVLGEIGGDENDIGITGIAPECDQRGYSKFGPGNSTAEAIRGAADLLSPGDIILIEIHYAGPDAPDPLHSQEGYIAIEWYPHEFLAIKYATSKGIIVVEAAGNGSRDLDAAVFQGRFDRSNRDSGAILVGAGAPPSGNYGPDRSRLGFSNWGSL</sequence>
<comment type="caution">
    <text evidence="2">The sequence shown here is derived from an EMBL/GenBank/DDBJ whole genome shotgun (WGS) entry which is preliminary data.</text>
</comment>
<dbReference type="SUPFAM" id="SSF52743">
    <property type="entry name" value="Subtilisin-like"/>
    <property type="match status" value="1"/>
</dbReference>
<feature type="domain" description="Peptidase S8/S53" evidence="1">
    <location>
        <begin position="41"/>
        <end position="176"/>
    </location>
</feature>
<dbReference type="AlphaFoldDB" id="X1C166"/>
<evidence type="ECO:0000313" key="2">
    <source>
        <dbReference type="EMBL" id="GAG90208.1"/>
    </source>
</evidence>